<dbReference type="Gene3D" id="1.20.1250.20">
    <property type="entry name" value="MFS general substrate transporter like domains"/>
    <property type="match status" value="1"/>
</dbReference>
<dbReference type="SUPFAM" id="SSF103473">
    <property type="entry name" value="MFS general substrate transporter"/>
    <property type="match status" value="1"/>
</dbReference>
<dbReference type="EMBL" id="CAJPIZ010039606">
    <property type="protein sequence ID" value="CAG2121451.1"/>
    <property type="molecule type" value="Genomic_DNA"/>
</dbReference>
<feature type="transmembrane region" description="Helical" evidence="1">
    <location>
        <begin position="31"/>
        <end position="48"/>
    </location>
</feature>
<sequence length="74" mass="8208">MASSLSAMAYALGGCILPLVVYITGHWVLLAVFQFAITIPIIIFWRYIPESASWLITQKRTTETDIDFNAVNSG</sequence>
<feature type="transmembrane region" description="Helical" evidence="1">
    <location>
        <begin position="7"/>
        <end position="25"/>
    </location>
</feature>
<gene>
    <name evidence="2" type="ORF">OSB1V03_LOCUS21397</name>
</gene>
<dbReference type="OrthoDB" id="6431692at2759"/>
<reference evidence="2" key="1">
    <citation type="submission" date="2020-11" db="EMBL/GenBank/DDBJ databases">
        <authorList>
            <person name="Tran Van P."/>
        </authorList>
    </citation>
    <scope>NUCLEOTIDE SEQUENCE</scope>
</reference>
<evidence type="ECO:0000313" key="3">
    <source>
        <dbReference type="Proteomes" id="UP000759131"/>
    </source>
</evidence>
<protein>
    <submittedName>
        <fullName evidence="2">Uncharacterized protein</fullName>
    </submittedName>
</protein>
<dbReference type="InterPro" id="IPR036259">
    <property type="entry name" value="MFS_trans_sf"/>
</dbReference>
<proteinExistence type="predicted"/>
<dbReference type="AlphaFoldDB" id="A0A7R9QIL0"/>
<keyword evidence="1" id="KW-0812">Transmembrane</keyword>
<evidence type="ECO:0000256" key="1">
    <source>
        <dbReference type="SAM" id="Phobius"/>
    </source>
</evidence>
<organism evidence="2">
    <name type="scientific">Medioppia subpectinata</name>
    <dbReference type="NCBI Taxonomy" id="1979941"/>
    <lineage>
        <taxon>Eukaryota</taxon>
        <taxon>Metazoa</taxon>
        <taxon>Ecdysozoa</taxon>
        <taxon>Arthropoda</taxon>
        <taxon>Chelicerata</taxon>
        <taxon>Arachnida</taxon>
        <taxon>Acari</taxon>
        <taxon>Acariformes</taxon>
        <taxon>Sarcoptiformes</taxon>
        <taxon>Oribatida</taxon>
        <taxon>Brachypylina</taxon>
        <taxon>Oppioidea</taxon>
        <taxon>Oppiidae</taxon>
        <taxon>Medioppia</taxon>
    </lineage>
</organism>
<name>A0A7R9QIL0_9ACAR</name>
<dbReference type="EMBL" id="OC894181">
    <property type="protein sequence ID" value="CAD7647343.1"/>
    <property type="molecule type" value="Genomic_DNA"/>
</dbReference>
<accession>A0A7R9QIL0</accession>
<keyword evidence="1" id="KW-0472">Membrane</keyword>
<keyword evidence="1" id="KW-1133">Transmembrane helix</keyword>
<dbReference type="Proteomes" id="UP000759131">
    <property type="component" value="Unassembled WGS sequence"/>
</dbReference>
<keyword evidence="3" id="KW-1185">Reference proteome</keyword>
<evidence type="ECO:0000313" key="2">
    <source>
        <dbReference type="EMBL" id="CAD7647343.1"/>
    </source>
</evidence>